<dbReference type="Gene3D" id="3.10.50.30">
    <property type="entry name" value="Transcription elongation factor, GreA/GreB, C-terminal domain"/>
    <property type="match status" value="1"/>
</dbReference>
<feature type="domain" description="Transcription elongation factor GreA/GreB C-terminal" evidence="10">
    <location>
        <begin position="84"/>
        <end position="157"/>
    </location>
</feature>
<dbReference type="InterPro" id="IPR036805">
    <property type="entry name" value="Tscrpt_elong_fac_GreA/B_N_sf"/>
</dbReference>
<organism evidence="12 13">
    <name type="scientific">Sulfurimicrobium lacus</name>
    <dbReference type="NCBI Taxonomy" id="2715678"/>
    <lineage>
        <taxon>Bacteria</taxon>
        <taxon>Pseudomonadati</taxon>
        <taxon>Pseudomonadota</taxon>
        <taxon>Betaproteobacteria</taxon>
        <taxon>Nitrosomonadales</taxon>
        <taxon>Sulfuricellaceae</taxon>
        <taxon>Sulfurimicrobium</taxon>
    </lineage>
</organism>
<dbReference type="SUPFAM" id="SSF46557">
    <property type="entry name" value="GreA transcript cleavage protein, N-terminal domain"/>
    <property type="match status" value="1"/>
</dbReference>
<dbReference type="Pfam" id="PF01272">
    <property type="entry name" value="GreA_GreB"/>
    <property type="match status" value="1"/>
</dbReference>
<dbReference type="InterPro" id="IPR022691">
    <property type="entry name" value="Tscrpt_elong_fac_GreA/B_N"/>
</dbReference>
<evidence type="ECO:0000313" key="13">
    <source>
        <dbReference type="Proteomes" id="UP000502260"/>
    </source>
</evidence>
<dbReference type="FunFam" id="1.10.287.180:FF:000001">
    <property type="entry name" value="Transcription elongation factor GreA"/>
    <property type="match status" value="1"/>
</dbReference>
<comment type="similarity">
    <text evidence="1 8 9">Belongs to the GreA/GreB family.</text>
</comment>
<evidence type="ECO:0000313" key="12">
    <source>
        <dbReference type="EMBL" id="BCB28325.1"/>
    </source>
</evidence>
<evidence type="ECO:0000256" key="3">
    <source>
        <dbReference type="ARBA" id="ARBA00023015"/>
    </source>
</evidence>
<dbReference type="RefSeq" id="WP_173067520.1">
    <property type="nucleotide sequence ID" value="NZ_AP022853.1"/>
</dbReference>
<name>A0A6F8VHT0_9PROT</name>
<dbReference type="PANTHER" id="PTHR30437">
    <property type="entry name" value="TRANSCRIPTION ELONGATION FACTOR GREA"/>
    <property type="match status" value="1"/>
</dbReference>
<dbReference type="SUPFAM" id="SSF54534">
    <property type="entry name" value="FKBP-like"/>
    <property type="match status" value="1"/>
</dbReference>
<keyword evidence="4 8" id="KW-0238">DNA-binding</keyword>
<comment type="function">
    <text evidence="6 8 9">Necessary for efficient RNA polymerase transcription elongation past template-encoded arresting sites. The arresting sites in DNA have the property of trapping a certain fraction of elongating RNA polymerases that pass through, resulting in locked ternary complexes. Cleavage of the nascent transcript by cleavage factors such as GreA or GreB allows the resumption of elongation from the new 3'terminus. GreA releases sequences of 2 to 3 nucleotides.</text>
</comment>
<evidence type="ECO:0000256" key="4">
    <source>
        <dbReference type="ARBA" id="ARBA00023125"/>
    </source>
</evidence>
<evidence type="ECO:0000256" key="1">
    <source>
        <dbReference type="ARBA" id="ARBA00008213"/>
    </source>
</evidence>
<dbReference type="GO" id="GO:0003677">
    <property type="term" value="F:DNA binding"/>
    <property type="evidence" value="ECO:0007669"/>
    <property type="project" value="UniProtKB-UniRule"/>
</dbReference>
<protein>
    <recommendedName>
        <fullName evidence="2 8">Transcription elongation factor GreA</fullName>
    </recommendedName>
    <alternativeName>
        <fullName evidence="7 8">Transcript cleavage factor GreA</fullName>
    </alternativeName>
</protein>
<evidence type="ECO:0000256" key="9">
    <source>
        <dbReference type="RuleBase" id="RU000556"/>
    </source>
</evidence>
<dbReference type="PIRSF" id="PIRSF006092">
    <property type="entry name" value="GreA_GreB"/>
    <property type="match status" value="1"/>
</dbReference>
<evidence type="ECO:0000256" key="5">
    <source>
        <dbReference type="ARBA" id="ARBA00023163"/>
    </source>
</evidence>
<keyword evidence="5 8" id="KW-0804">Transcription</keyword>
<dbReference type="InterPro" id="IPR001437">
    <property type="entry name" value="Tscrpt_elong_fac_GreA/B_C"/>
</dbReference>
<dbReference type="HAMAP" id="MF_00105">
    <property type="entry name" value="GreA_GreB"/>
    <property type="match status" value="1"/>
</dbReference>
<dbReference type="Gene3D" id="1.10.287.180">
    <property type="entry name" value="Transcription elongation factor, GreA/GreB, N-terminal domain"/>
    <property type="match status" value="1"/>
</dbReference>
<dbReference type="GO" id="GO:0006354">
    <property type="term" value="P:DNA-templated transcription elongation"/>
    <property type="evidence" value="ECO:0007669"/>
    <property type="project" value="TreeGrafter"/>
</dbReference>
<keyword evidence="12" id="KW-0648">Protein biosynthesis</keyword>
<proteinExistence type="inferred from homology"/>
<dbReference type="NCBIfam" id="NF001264">
    <property type="entry name" value="PRK00226.1-5"/>
    <property type="match status" value="1"/>
</dbReference>
<dbReference type="NCBIfam" id="NF001263">
    <property type="entry name" value="PRK00226.1-4"/>
    <property type="match status" value="1"/>
</dbReference>
<dbReference type="InterPro" id="IPR036953">
    <property type="entry name" value="GreA/GreB_C_sf"/>
</dbReference>
<evidence type="ECO:0000256" key="2">
    <source>
        <dbReference type="ARBA" id="ARBA00013729"/>
    </source>
</evidence>
<dbReference type="PROSITE" id="PS00830">
    <property type="entry name" value="GREAB_2"/>
    <property type="match status" value="1"/>
</dbReference>
<keyword evidence="3 8" id="KW-0805">Transcription regulation</keyword>
<reference evidence="13" key="1">
    <citation type="submission" date="2020-03" db="EMBL/GenBank/DDBJ databases">
        <title>Complete genome sequence of sulfur-oxidizing bacterium skT11.</title>
        <authorList>
            <person name="Kanda M."/>
            <person name="Kojima H."/>
            <person name="Fukui M."/>
        </authorList>
    </citation>
    <scope>NUCLEOTIDE SEQUENCE [LARGE SCALE GENOMIC DNA]</scope>
    <source>
        <strain evidence="13">skT11</strain>
    </source>
</reference>
<dbReference type="KEGG" id="slac:SKTS_32110"/>
<evidence type="ECO:0000256" key="7">
    <source>
        <dbReference type="ARBA" id="ARBA00030776"/>
    </source>
</evidence>
<feature type="domain" description="Transcription elongation factor GreA/GreB N-terminal" evidence="11">
    <location>
        <begin position="4"/>
        <end position="74"/>
    </location>
</feature>
<dbReference type="InterPro" id="IPR023459">
    <property type="entry name" value="Tscrpt_elong_fac_GreA/B_fam"/>
</dbReference>
<evidence type="ECO:0000259" key="10">
    <source>
        <dbReference type="Pfam" id="PF01272"/>
    </source>
</evidence>
<evidence type="ECO:0000256" key="8">
    <source>
        <dbReference type="HAMAP-Rule" id="MF_00105"/>
    </source>
</evidence>
<dbReference type="InterPro" id="IPR018151">
    <property type="entry name" value="TF_GreA/GreB_CS"/>
</dbReference>
<dbReference type="AlphaFoldDB" id="A0A6F8VHT0"/>
<keyword evidence="12" id="KW-0251">Elongation factor</keyword>
<dbReference type="Proteomes" id="UP000502260">
    <property type="component" value="Chromosome"/>
</dbReference>
<accession>A0A6F8VHT0</accession>
<dbReference type="EMBL" id="AP022853">
    <property type="protein sequence ID" value="BCB28325.1"/>
    <property type="molecule type" value="Genomic_DNA"/>
</dbReference>
<evidence type="ECO:0000256" key="6">
    <source>
        <dbReference type="ARBA" id="ARBA00024916"/>
    </source>
</evidence>
<dbReference type="GO" id="GO:0032784">
    <property type="term" value="P:regulation of DNA-templated transcription elongation"/>
    <property type="evidence" value="ECO:0007669"/>
    <property type="project" value="UniProtKB-UniRule"/>
</dbReference>
<evidence type="ECO:0000259" key="11">
    <source>
        <dbReference type="Pfam" id="PF03449"/>
    </source>
</evidence>
<dbReference type="InterPro" id="IPR028624">
    <property type="entry name" value="Tscrpt_elong_fac_GreA/B"/>
</dbReference>
<dbReference type="GO" id="GO:0003746">
    <property type="term" value="F:translation elongation factor activity"/>
    <property type="evidence" value="ECO:0007669"/>
    <property type="project" value="UniProtKB-KW"/>
</dbReference>
<sequence length="158" mass="16966">MSKVPLTVLGAELLRAELQNLKNVERPSVIAAIAEARSHGDLSENAEYDAAKERQSFVEGRIAEVEGKLSNAQIIDPKLLDAEGRCVFASTVDLEDLESGDEVTYQIVGDDEADIKQGKISIGSPIARALIGKSAGDVAEVQAPGGIREYEILDVKYI</sequence>
<dbReference type="NCBIfam" id="TIGR01462">
    <property type="entry name" value="greA"/>
    <property type="match status" value="1"/>
</dbReference>
<dbReference type="FunFam" id="3.10.50.30:FF:000001">
    <property type="entry name" value="Transcription elongation factor GreA"/>
    <property type="match status" value="1"/>
</dbReference>
<dbReference type="GO" id="GO:0070063">
    <property type="term" value="F:RNA polymerase binding"/>
    <property type="evidence" value="ECO:0007669"/>
    <property type="project" value="InterPro"/>
</dbReference>
<keyword evidence="13" id="KW-1185">Reference proteome</keyword>
<dbReference type="Pfam" id="PF03449">
    <property type="entry name" value="GreA_GreB_N"/>
    <property type="match status" value="1"/>
</dbReference>
<dbReference type="NCBIfam" id="NF001261">
    <property type="entry name" value="PRK00226.1-2"/>
    <property type="match status" value="1"/>
</dbReference>
<dbReference type="PROSITE" id="PS00829">
    <property type="entry name" value="GREAB_1"/>
    <property type="match status" value="1"/>
</dbReference>
<dbReference type="InterPro" id="IPR006359">
    <property type="entry name" value="Tscrpt_elong_fac_GreA"/>
</dbReference>
<dbReference type="PANTHER" id="PTHR30437:SF4">
    <property type="entry name" value="TRANSCRIPTION ELONGATION FACTOR GREA"/>
    <property type="match status" value="1"/>
</dbReference>
<gene>
    <name evidence="8 12" type="primary">greA</name>
    <name evidence="12" type="ORF">SKTS_32110</name>
</gene>